<evidence type="ECO:0000313" key="2">
    <source>
        <dbReference type="Proteomes" id="UP001149140"/>
    </source>
</evidence>
<organism evidence="1 2">
    <name type="scientific">Solirubrobacter ginsenosidimutans</name>
    <dbReference type="NCBI Taxonomy" id="490573"/>
    <lineage>
        <taxon>Bacteria</taxon>
        <taxon>Bacillati</taxon>
        <taxon>Actinomycetota</taxon>
        <taxon>Thermoleophilia</taxon>
        <taxon>Solirubrobacterales</taxon>
        <taxon>Solirubrobacteraceae</taxon>
        <taxon>Solirubrobacter</taxon>
    </lineage>
</organism>
<evidence type="ECO:0008006" key="3">
    <source>
        <dbReference type="Google" id="ProtNLM"/>
    </source>
</evidence>
<accession>A0A9X3MUL5</accession>
<name>A0A9X3MUL5_9ACTN</name>
<sequence>MDPGPFIQTLSGRRINPLDAAPEDIDPGDIAGALANLCRFGGHSRGFYSVAQHSLIVCDLLDQQGATPDELMAALLHDAAEAYLGDLPHPIKHRSDLGAVFRVAEKQLEAVIEARFALPDASARIKPLDRALLATERRIFSTVSWEWPELDGVEPLELEIEPWLPDRAREAFTRRFEQLEALR</sequence>
<protein>
    <recommendedName>
        <fullName evidence="3">Phosphohydrolase</fullName>
    </recommendedName>
</protein>
<dbReference type="EMBL" id="JAPDOD010000013">
    <property type="protein sequence ID" value="MDA0161568.1"/>
    <property type="molecule type" value="Genomic_DNA"/>
</dbReference>
<reference evidence="1" key="1">
    <citation type="submission" date="2022-10" db="EMBL/GenBank/DDBJ databases">
        <title>The WGS of Solirubrobacter ginsenosidimutans DSM 21036.</title>
        <authorList>
            <person name="Jiang Z."/>
        </authorList>
    </citation>
    <scope>NUCLEOTIDE SEQUENCE</scope>
    <source>
        <strain evidence="1">DSM 21036</strain>
    </source>
</reference>
<dbReference type="AlphaFoldDB" id="A0A9X3MUL5"/>
<dbReference type="Gene3D" id="1.10.3210.10">
    <property type="entry name" value="Hypothetical protein af1432"/>
    <property type="match status" value="1"/>
</dbReference>
<dbReference type="RefSeq" id="WP_270040785.1">
    <property type="nucleotide sequence ID" value="NZ_JAPDOD010000013.1"/>
</dbReference>
<gene>
    <name evidence="1" type="ORF">OM076_14925</name>
</gene>
<proteinExistence type="predicted"/>
<dbReference type="Proteomes" id="UP001149140">
    <property type="component" value="Unassembled WGS sequence"/>
</dbReference>
<dbReference type="SUPFAM" id="SSF109604">
    <property type="entry name" value="HD-domain/PDEase-like"/>
    <property type="match status" value="1"/>
</dbReference>
<comment type="caution">
    <text evidence="1">The sequence shown here is derived from an EMBL/GenBank/DDBJ whole genome shotgun (WGS) entry which is preliminary data.</text>
</comment>
<evidence type="ECO:0000313" key="1">
    <source>
        <dbReference type="EMBL" id="MDA0161568.1"/>
    </source>
</evidence>
<keyword evidence="2" id="KW-1185">Reference proteome</keyword>